<keyword evidence="2" id="KW-0472">Membrane</keyword>
<accession>A0AAU7RA23</accession>
<evidence type="ECO:0000313" key="3">
    <source>
        <dbReference type="EMBL" id="XBT84765.1"/>
    </source>
</evidence>
<feature type="transmembrane region" description="Helical" evidence="2">
    <location>
        <begin position="41"/>
        <end position="61"/>
    </location>
</feature>
<name>A0AAU7RA23_9ACTN</name>
<sequence>MSDPFEGLLRSTLTDIAEEAPTVQDSLTRAERRVRNRRRNAVAAGAAGILAVLVIGAPFAYASRGDDPVITPQPGTSAPQPDRTEPVPAPPDVASPVPIDPADPSNPDAPSPVPVNPEDPTRPDSALPAPPGVASPVPAGPEGPSMPASPVPAPPGVRSNDPVGPSPSPVRR</sequence>
<keyword evidence="2" id="KW-1133">Transmembrane helix</keyword>
<feature type="region of interest" description="Disordered" evidence="1">
    <location>
        <begin position="62"/>
        <end position="172"/>
    </location>
</feature>
<proteinExistence type="predicted"/>
<evidence type="ECO:0000256" key="2">
    <source>
        <dbReference type="SAM" id="Phobius"/>
    </source>
</evidence>
<feature type="compositionally biased region" description="Pro residues" evidence="1">
    <location>
        <begin position="107"/>
        <end position="117"/>
    </location>
</feature>
<feature type="compositionally biased region" description="Pro residues" evidence="1">
    <location>
        <begin position="128"/>
        <end position="141"/>
    </location>
</feature>
<dbReference type="EMBL" id="CP157974">
    <property type="protein sequence ID" value="XBT84765.1"/>
    <property type="molecule type" value="Genomic_DNA"/>
</dbReference>
<dbReference type="RefSeq" id="WP_349880932.1">
    <property type="nucleotide sequence ID" value="NZ_CP157974.1"/>
</dbReference>
<feature type="compositionally biased region" description="Pro residues" evidence="1">
    <location>
        <begin position="87"/>
        <end position="101"/>
    </location>
</feature>
<protein>
    <submittedName>
        <fullName evidence="3">Uncharacterized protein</fullName>
    </submittedName>
</protein>
<gene>
    <name evidence="3" type="ORF">ABIH81_15565</name>
</gene>
<keyword evidence="2" id="KW-0812">Transmembrane</keyword>
<reference evidence="3" key="1">
    <citation type="submission" date="2024-06" db="EMBL/GenBank/DDBJ databases">
        <title>Micromonospora sp. strain HUAS YX12 genome sequences.</title>
        <authorList>
            <person name="Mo P."/>
        </authorList>
    </citation>
    <scope>NUCLEOTIDE SEQUENCE</scope>
    <source>
        <strain evidence="3">HUAS YX12</strain>
    </source>
</reference>
<evidence type="ECO:0000256" key="1">
    <source>
        <dbReference type="SAM" id="MobiDB-lite"/>
    </source>
</evidence>
<organism evidence="3">
    <name type="scientific">Micromonospora sp. HUAS YX12</name>
    <dbReference type="NCBI Taxonomy" id="3156396"/>
    <lineage>
        <taxon>Bacteria</taxon>
        <taxon>Bacillati</taxon>
        <taxon>Actinomycetota</taxon>
        <taxon>Actinomycetes</taxon>
        <taxon>Micromonosporales</taxon>
        <taxon>Micromonosporaceae</taxon>
        <taxon>Micromonospora</taxon>
    </lineage>
</organism>
<dbReference type="AlphaFoldDB" id="A0AAU7RA23"/>